<accession>A0A0E9WT33</accession>
<name>A0A0E9WT33_ANGAN</name>
<feature type="signal peptide" evidence="1">
    <location>
        <begin position="1"/>
        <end position="28"/>
    </location>
</feature>
<dbReference type="AlphaFoldDB" id="A0A0E9WT33"/>
<organism evidence="2">
    <name type="scientific">Anguilla anguilla</name>
    <name type="common">European freshwater eel</name>
    <name type="synonym">Muraena anguilla</name>
    <dbReference type="NCBI Taxonomy" id="7936"/>
    <lineage>
        <taxon>Eukaryota</taxon>
        <taxon>Metazoa</taxon>
        <taxon>Chordata</taxon>
        <taxon>Craniata</taxon>
        <taxon>Vertebrata</taxon>
        <taxon>Euteleostomi</taxon>
        <taxon>Actinopterygii</taxon>
        <taxon>Neopterygii</taxon>
        <taxon>Teleostei</taxon>
        <taxon>Anguilliformes</taxon>
        <taxon>Anguillidae</taxon>
        <taxon>Anguilla</taxon>
    </lineage>
</organism>
<keyword evidence="1" id="KW-0732">Signal</keyword>
<protein>
    <recommendedName>
        <fullName evidence="3">Secreted protein</fullName>
    </recommendedName>
</protein>
<sequence length="92" mass="10278">MTHWCLSREVALVVGPVLLQLVVVHVHSKHLVPVIGAQSAPWLRVVLAIPRDVRTAQGKTCQVHHGHCCSTTNEDEERDQCRVVFELFTDCA</sequence>
<evidence type="ECO:0000313" key="2">
    <source>
        <dbReference type="EMBL" id="JAH93579.1"/>
    </source>
</evidence>
<feature type="chain" id="PRO_5002434537" description="Secreted protein" evidence="1">
    <location>
        <begin position="29"/>
        <end position="92"/>
    </location>
</feature>
<reference evidence="2" key="2">
    <citation type="journal article" date="2015" name="Fish Shellfish Immunol.">
        <title>Early steps in the European eel (Anguilla anguilla)-Vibrio vulnificus interaction in the gills: Role of the RtxA13 toxin.</title>
        <authorList>
            <person name="Callol A."/>
            <person name="Pajuelo D."/>
            <person name="Ebbesson L."/>
            <person name="Teles M."/>
            <person name="MacKenzie S."/>
            <person name="Amaro C."/>
        </authorList>
    </citation>
    <scope>NUCLEOTIDE SEQUENCE</scope>
</reference>
<proteinExistence type="predicted"/>
<dbReference type="EMBL" id="GBXM01014998">
    <property type="protein sequence ID" value="JAH93579.1"/>
    <property type="molecule type" value="Transcribed_RNA"/>
</dbReference>
<reference evidence="2" key="1">
    <citation type="submission" date="2014-11" db="EMBL/GenBank/DDBJ databases">
        <authorList>
            <person name="Amaro Gonzalez C."/>
        </authorList>
    </citation>
    <scope>NUCLEOTIDE SEQUENCE</scope>
</reference>
<evidence type="ECO:0008006" key="3">
    <source>
        <dbReference type="Google" id="ProtNLM"/>
    </source>
</evidence>
<evidence type="ECO:0000256" key="1">
    <source>
        <dbReference type="SAM" id="SignalP"/>
    </source>
</evidence>